<evidence type="ECO:0000256" key="2">
    <source>
        <dbReference type="ARBA" id="ARBA00022801"/>
    </source>
</evidence>
<dbReference type="HOGENOM" id="CLU_819983_0_0_1"/>
<dbReference type="Proteomes" id="UP000013827">
    <property type="component" value="Unassembled WGS sequence"/>
</dbReference>
<dbReference type="InterPro" id="IPR037238">
    <property type="entry name" value="YbiA-like_sf"/>
</dbReference>
<dbReference type="OMA" id="YECEQVE"/>
<dbReference type="GO" id="GO:0005829">
    <property type="term" value="C:cytosol"/>
    <property type="evidence" value="ECO:0007669"/>
    <property type="project" value="TreeGrafter"/>
</dbReference>
<dbReference type="GO" id="GO:0005634">
    <property type="term" value="C:nucleus"/>
    <property type="evidence" value="ECO:0007669"/>
    <property type="project" value="TreeGrafter"/>
</dbReference>
<keyword evidence="2 3" id="KW-0378">Hydrolase</keyword>
<feature type="domain" description="OTU" evidence="4">
    <location>
        <begin position="13"/>
        <end position="116"/>
    </location>
</feature>
<dbReference type="STRING" id="2903.R1DK00"/>
<evidence type="ECO:0000313" key="5">
    <source>
        <dbReference type="EnsemblProtists" id="EOD09024"/>
    </source>
</evidence>
<sequence length="339" mass="36008">MTDHQDTCTSAALARVRVAPDNNCLFSTAAYLADPDPDTRALLLGHDSVADYGAWIRVETHWGGEPEILMLAQHYNVQIVLASCETLRCSTYSADAPTASVFVLYTGQHYDPLVGQPAASDAGASPLRRLPLDAGVRLAASAIEIARAHNAEAERRKLERRVKRIKCGGCGAIVADNAAFQAHCTEVEHDDDFTYECEQVELVLGEGDELPDGHHEAVGVHAFYNALSSEALSLSMRCTLAPFELDGKRYPTLEAAITADAVADLPSSEQRAAAVLSAVRAQYASEAAEGSGLAAHLLATGDKLLACAGDGISTGENRLGKALMAAHTARRTCDLGDFC</sequence>
<comment type="function">
    <text evidence="3">Hydrolase that can remove conjugated ubiquitin from proteins and may therefore play an important regulatory role at the level of protein turnover by preventing degradation.</text>
</comment>
<reference evidence="6" key="1">
    <citation type="journal article" date="2013" name="Nature">
        <title>Pan genome of the phytoplankton Emiliania underpins its global distribution.</title>
        <authorList>
            <person name="Read B.A."/>
            <person name="Kegel J."/>
            <person name="Klute M.J."/>
            <person name="Kuo A."/>
            <person name="Lefebvre S.C."/>
            <person name="Maumus F."/>
            <person name="Mayer C."/>
            <person name="Miller J."/>
            <person name="Monier A."/>
            <person name="Salamov A."/>
            <person name="Young J."/>
            <person name="Aguilar M."/>
            <person name="Claverie J.M."/>
            <person name="Frickenhaus S."/>
            <person name="Gonzalez K."/>
            <person name="Herman E.K."/>
            <person name="Lin Y.C."/>
            <person name="Napier J."/>
            <person name="Ogata H."/>
            <person name="Sarno A.F."/>
            <person name="Shmutz J."/>
            <person name="Schroeder D."/>
            <person name="de Vargas C."/>
            <person name="Verret F."/>
            <person name="von Dassow P."/>
            <person name="Valentin K."/>
            <person name="Van de Peer Y."/>
            <person name="Wheeler G."/>
            <person name="Dacks J.B."/>
            <person name="Delwiche C.F."/>
            <person name="Dyhrman S.T."/>
            <person name="Glockner G."/>
            <person name="John U."/>
            <person name="Richards T."/>
            <person name="Worden A.Z."/>
            <person name="Zhang X."/>
            <person name="Grigoriev I.V."/>
            <person name="Allen A.E."/>
            <person name="Bidle K."/>
            <person name="Borodovsky M."/>
            <person name="Bowler C."/>
            <person name="Brownlee C."/>
            <person name="Cock J.M."/>
            <person name="Elias M."/>
            <person name="Gladyshev V.N."/>
            <person name="Groth M."/>
            <person name="Guda C."/>
            <person name="Hadaegh A."/>
            <person name="Iglesias-Rodriguez M.D."/>
            <person name="Jenkins J."/>
            <person name="Jones B.M."/>
            <person name="Lawson T."/>
            <person name="Leese F."/>
            <person name="Lindquist E."/>
            <person name="Lobanov A."/>
            <person name="Lomsadze A."/>
            <person name="Malik S.B."/>
            <person name="Marsh M.E."/>
            <person name="Mackinder L."/>
            <person name="Mock T."/>
            <person name="Mueller-Roeber B."/>
            <person name="Pagarete A."/>
            <person name="Parker M."/>
            <person name="Probert I."/>
            <person name="Quesneville H."/>
            <person name="Raines C."/>
            <person name="Rensing S.A."/>
            <person name="Riano-Pachon D.M."/>
            <person name="Richier S."/>
            <person name="Rokitta S."/>
            <person name="Shiraiwa Y."/>
            <person name="Soanes D.M."/>
            <person name="van der Giezen M."/>
            <person name="Wahlund T.M."/>
            <person name="Williams B."/>
            <person name="Wilson W."/>
            <person name="Wolfe G."/>
            <person name="Wurch L.L."/>
        </authorList>
    </citation>
    <scope>NUCLEOTIDE SEQUENCE</scope>
</reference>
<dbReference type="PANTHER" id="PTHR13312">
    <property type="entry name" value="HIV-INDUCED PROTEIN-7-LIKE PROTEASE"/>
    <property type="match status" value="1"/>
</dbReference>
<evidence type="ECO:0000256" key="1">
    <source>
        <dbReference type="ARBA" id="ARBA00000707"/>
    </source>
</evidence>
<evidence type="ECO:0000256" key="3">
    <source>
        <dbReference type="RuleBase" id="RU367104"/>
    </source>
</evidence>
<dbReference type="GO" id="GO:0016579">
    <property type="term" value="P:protein deubiquitination"/>
    <property type="evidence" value="ECO:0007669"/>
    <property type="project" value="TreeGrafter"/>
</dbReference>
<keyword evidence="3" id="KW-0963">Cytoplasm</keyword>
<dbReference type="eggNOG" id="KOG3288">
    <property type="taxonomic scope" value="Eukaryota"/>
</dbReference>
<dbReference type="KEGG" id="ehx:EMIHUDRAFT_216835"/>
<name>A0A0D3ICN9_EMIH1</name>
<protein>
    <recommendedName>
        <fullName evidence="3">Ubiquitin thioesterase OTU</fullName>
        <ecNumber evidence="3">3.4.19.12</ecNumber>
    </recommendedName>
</protein>
<organism evidence="5 6">
    <name type="scientific">Emiliania huxleyi (strain CCMP1516)</name>
    <dbReference type="NCBI Taxonomy" id="280463"/>
    <lineage>
        <taxon>Eukaryota</taxon>
        <taxon>Haptista</taxon>
        <taxon>Haptophyta</taxon>
        <taxon>Prymnesiophyceae</taxon>
        <taxon>Isochrysidales</taxon>
        <taxon>Noelaerhabdaceae</taxon>
        <taxon>Emiliania</taxon>
    </lineage>
</organism>
<keyword evidence="3" id="KW-0645">Protease</keyword>
<dbReference type="GO" id="GO:0036503">
    <property type="term" value="P:ERAD pathway"/>
    <property type="evidence" value="ECO:0007669"/>
    <property type="project" value="TreeGrafter"/>
</dbReference>
<dbReference type="Gene3D" id="3.90.70.80">
    <property type="match status" value="1"/>
</dbReference>
<accession>A0A0D3ICN9</accession>
<dbReference type="PANTHER" id="PTHR13312:SF0">
    <property type="entry name" value="UBIQUITIN THIOESTERASE OTU1"/>
    <property type="match status" value="1"/>
</dbReference>
<comment type="catalytic activity">
    <reaction evidence="1 3">
        <text>Thiol-dependent hydrolysis of ester, thioester, amide, peptide and isopeptide bonds formed by the C-terminal Gly of ubiquitin (a 76-residue protein attached to proteins as an intracellular targeting signal).</text>
        <dbReference type="EC" id="3.4.19.12"/>
    </reaction>
</comment>
<dbReference type="EnsemblProtists" id="EOD09024">
    <property type="protein sequence ID" value="EOD09024"/>
    <property type="gene ID" value="EMIHUDRAFT_216835"/>
</dbReference>
<keyword evidence="3" id="KW-0833">Ubl conjugation pathway</keyword>
<dbReference type="GeneID" id="17255167"/>
<dbReference type="GO" id="GO:0030968">
    <property type="term" value="P:endoplasmic reticulum unfolded protein response"/>
    <property type="evidence" value="ECO:0007669"/>
    <property type="project" value="TreeGrafter"/>
</dbReference>
<dbReference type="AlphaFoldDB" id="A0A0D3ICN9"/>
<dbReference type="EC" id="3.4.19.12" evidence="3"/>
<evidence type="ECO:0000313" key="6">
    <source>
        <dbReference type="Proteomes" id="UP000013827"/>
    </source>
</evidence>
<evidence type="ECO:0000259" key="4">
    <source>
        <dbReference type="PROSITE" id="PS50802"/>
    </source>
</evidence>
<dbReference type="InterPro" id="IPR038765">
    <property type="entry name" value="Papain-like_cys_pep_sf"/>
</dbReference>
<dbReference type="RefSeq" id="XP_005761453.1">
    <property type="nucleotide sequence ID" value="XM_005761396.1"/>
</dbReference>
<dbReference type="SUPFAM" id="SSF54001">
    <property type="entry name" value="Cysteine proteinases"/>
    <property type="match status" value="1"/>
</dbReference>
<keyword evidence="6" id="KW-1185">Reference proteome</keyword>
<dbReference type="PaxDb" id="2903-EOD09024"/>
<comment type="subcellular location">
    <subcellularLocation>
        <location evidence="3">Cytoplasm</location>
    </subcellularLocation>
</comment>
<dbReference type="PROSITE" id="PS50802">
    <property type="entry name" value="OTU"/>
    <property type="match status" value="1"/>
</dbReference>
<dbReference type="SUPFAM" id="SSF143990">
    <property type="entry name" value="YbiA-like"/>
    <property type="match status" value="1"/>
</dbReference>
<dbReference type="InterPro" id="IPR003323">
    <property type="entry name" value="OTU_dom"/>
</dbReference>
<reference evidence="5" key="2">
    <citation type="submission" date="2024-10" db="UniProtKB">
        <authorList>
            <consortium name="EnsemblProtists"/>
        </authorList>
    </citation>
    <scope>IDENTIFICATION</scope>
</reference>
<dbReference type="GO" id="GO:0004843">
    <property type="term" value="F:cysteine-type deubiquitinase activity"/>
    <property type="evidence" value="ECO:0007669"/>
    <property type="project" value="UniProtKB-UniRule"/>
</dbReference>
<proteinExistence type="predicted"/>
<keyword evidence="3" id="KW-0788">Thiol protease</keyword>